<protein>
    <submittedName>
        <fullName evidence="4">Uncharacterized protein</fullName>
    </submittedName>
</protein>
<dbReference type="EMBL" id="CM000620">
    <property type="protein sequence ID" value="EEC45392.1"/>
    <property type="molecule type" value="Genomic_DNA"/>
</dbReference>
<name>B7G7N2_PHATC</name>
<gene>
    <name evidence="4" type="ORF">PHATRDRAFT_48553</name>
</gene>
<feature type="signal peptide" evidence="3">
    <location>
        <begin position="1"/>
        <end position="24"/>
    </location>
</feature>
<feature type="compositionally biased region" description="Low complexity" evidence="1">
    <location>
        <begin position="247"/>
        <end position="262"/>
    </location>
</feature>
<organism evidence="4 5">
    <name type="scientific">Phaeodactylum tricornutum (strain CCAP 1055/1)</name>
    <dbReference type="NCBI Taxonomy" id="556484"/>
    <lineage>
        <taxon>Eukaryota</taxon>
        <taxon>Sar</taxon>
        <taxon>Stramenopiles</taxon>
        <taxon>Ochrophyta</taxon>
        <taxon>Bacillariophyta</taxon>
        <taxon>Bacillariophyceae</taxon>
        <taxon>Bacillariophycidae</taxon>
        <taxon>Naviculales</taxon>
        <taxon>Phaeodactylaceae</taxon>
        <taxon>Phaeodactylum</taxon>
    </lineage>
</organism>
<evidence type="ECO:0000256" key="1">
    <source>
        <dbReference type="SAM" id="MobiDB-lite"/>
    </source>
</evidence>
<dbReference type="GeneID" id="7194722"/>
<evidence type="ECO:0000256" key="3">
    <source>
        <dbReference type="SAM" id="SignalP"/>
    </source>
</evidence>
<feature type="region of interest" description="Disordered" evidence="1">
    <location>
        <begin position="86"/>
        <end position="279"/>
    </location>
</feature>
<keyword evidence="3" id="KW-0732">Signal</keyword>
<dbReference type="AlphaFoldDB" id="B7G7N2"/>
<feature type="transmembrane region" description="Helical" evidence="2">
    <location>
        <begin position="457"/>
        <end position="477"/>
    </location>
</feature>
<keyword evidence="5" id="KW-1185">Reference proteome</keyword>
<feature type="compositionally biased region" description="Polar residues" evidence="1">
    <location>
        <begin position="133"/>
        <end position="146"/>
    </location>
</feature>
<dbReference type="RefSeq" id="XP_002183174.1">
    <property type="nucleotide sequence ID" value="XM_002183138.1"/>
</dbReference>
<evidence type="ECO:0000256" key="2">
    <source>
        <dbReference type="SAM" id="Phobius"/>
    </source>
</evidence>
<dbReference type="STRING" id="556484.B7G7N2"/>
<feature type="chain" id="PRO_5002855527" evidence="3">
    <location>
        <begin position="25"/>
        <end position="952"/>
    </location>
</feature>
<accession>B7G7N2</accession>
<dbReference type="InParanoid" id="B7G7N2"/>
<feature type="compositionally biased region" description="Low complexity" evidence="1">
    <location>
        <begin position="108"/>
        <end position="130"/>
    </location>
</feature>
<keyword evidence="2" id="KW-1133">Transmembrane helix</keyword>
<proteinExistence type="predicted"/>
<feature type="compositionally biased region" description="Acidic residues" evidence="1">
    <location>
        <begin position="693"/>
        <end position="702"/>
    </location>
</feature>
<dbReference type="PaxDb" id="2850-Phatr48553"/>
<feature type="region of interest" description="Disordered" evidence="1">
    <location>
        <begin position="674"/>
        <end position="702"/>
    </location>
</feature>
<feature type="transmembrane region" description="Helical" evidence="2">
    <location>
        <begin position="517"/>
        <end position="543"/>
    </location>
</feature>
<evidence type="ECO:0000313" key="5">
    <source>
        <dbReference type="Proteomes" id="UP000000759"/>
    </source>
</evidence>
<feature type="compositionally biased region" description="Polar residues" evidence="1">
    <location>
        <begin position="86"/>
        <end position="107"/>
    </location>
</feature>
<keyword evidence="2" id="KW-0472">Membrane</keyword>
<dbReference type="Proteomes" id="UP000000759">
    <property type="component" value="Chromosome 18"/>
</dbReference>
<reference evidence="5" key="2">
    <citation type="submission" date="2008-08" db="EMBL/GenBank/DDBJ databases">
        <authorList>
            <consortium name="Diatom Consortium"/>
            <person name="Grigoriev I."/>
            <person name="Grimwood J."/>
            <person name="Kuo A."/>
            <person name="Otillar R.P."/>
            <person name="Salamov A."/>
            <person name="Detter J.C."/>
            <person name="Lindquist E."/>
            <person name="Shapiro H."/>
            <person name="Lucas S."/>
            <person name="Glavina del Rio T."/>
            <person name="Pitluck S."/>
            <person name="Rokhsar D."/>
            <person name="Bowler C."/>
        </authorList>
    </citation>
    <scope>GENOME REANNOTATION</scope>
    <source>
        <strain evidence="5">CCAP 1055/1</strain>
    </source>
</reference>
<keyword evidence="2" id="KW-0812">Transmembrane</keyword>
<reference evidence="4 5" key="1">
    <citation type="journal article" date="2008" name="Nature">
        <title>The Phaeodactylum genome reveals the evolutionary history of diatom genomes.</title>
        <authorList>
            <person name="Bowler C."/>
            <person name="Allen A.E."/>
            <person name="Badger J.H."/>
            <person name="Grimwood J."/>
            <person name="Jabbari K."/>
            <person name="Kuo A."/>
            <person name="Maheswari U."/>
            <person name="Martens C."/>
            <person name="Maumus F."/>
            <person name="Otillar R.P."/>
            <person name="Rayko E."/>
            <person name="Salamov A."/>
            <person name="Vandepoele K."/>
            <person name="Beszteri B."/>
            <person name="Gruber A."/>
            <person name="Heijde M."/>
            <person name="Katinka M."/>
            <person name="Mock T."/>
            <person name="Valentin K."/>
            <person name="Verret F."/>
            <person name="Berges J.A."/>
            <person name="Brownlee C."/>
            <person name="Cadoret J.P."/>
            <person name="Chiovitti A."/>
            <person name="Choi C.J."/>
            <person name="Coesel S."/>
            <person name="De Martino A."/>
            <person name="Detter J.C."/>
            <person name="Durkin C."/>
            <person name="Falciatore A."/>
            <person name="Fournet J."/>
            <person name="Haruta M."/>
            <person name="Huysman M.J."/>
            <person name="Jenkins B.D."/>
            <person name="Jiroutova K."/>
            <person name="Jorgensen R.E."/>
            <person name="Joubert Y."/>
            <person name="Kaplan A."/>
            <person name="Kroger N."/>
            <person name="Kroth P.G."/>
            <person name="La Roche J."/>
            <person name="Lindquist E."/>
            <person name="Lommer M."/>
            <person name="Martin-Jezequel V."/>
            <person name="Lopez P.J."/>
            <person name="Lucas S."/>
            <person name="Mangogna M."/>
            <person name="McGinnis K."/>
            <person name="Medlin L.K."/>
            <person name="Montsant A."/>
            <person name="Oudot-Le Secq M.P."/>
            <person name="Napoli C."/>
            <person name="Obornik M."/>
            <person name="Parker M.S."/>
            <person name="Petit J.L."/>
            <person name="Porcel B.M."/>
            <person name="Poulsen N."/>
            <person name="Robison M."/>
            <person name="Rychlewski L."/>
            <person name="Rynearson T.A."/>
            <person name="Schmutz J."/>
            <person name="Shapiro H."/>
            <person name="Siaut M."/>
            <person name="Stanley M."/>
            <person name="Sussman M.R."/>
            <person name="Taylor A.R."/>
            <person name="Vardi A."/>
            <person name="von Dassow P."/>
            <person name="Vyverman W."/>
            <person name="Willis A."/>
            <person name="Wyrwicz L.S."/>
            <person name="Rokhsar D.S."/>
            <person name="Weissenbach J."/>
            <person name="Armbrust E.V."/>
            <person name="Green B.R."/>
            <person name="Van de Peer Y."/>
            <person name="Grigoriev I.V."/>
        </authorList>
    </citation>
    <scope>NUCLEOTIDE SEQUENCE [LARGE SCALE GENOMIC DNA]</scope>
    <source>
        <strain evidence="4 5">CCAP 1055/1</strain>
    </source>
</reference>
<evidence type="ECO:0000313" key="4">
    <source>
        <dbReference type="EMBL" id="EEC45392.1"/>
    </source>
</evidence>
<feature type="compositionally biased region" description="Polar residues" evidence="1">
    <location>
        <begin position="263"/>
        <end position="279"/>
    </location>
</feature>
<sequence length="952" mass="97010">MLASPHFQASFALCYFLLGRFSLGATLEFDKFRVLPSKYGDQNLVFLRKATSNAPDVNHDFISGLNLEQNPAWLLAELSRSMSMEISSNPTDVNEGGVNTSPTNLPDSGQSQSTVSTSPTSAPSISIFPSVSAEPSSTPSISQAPSLSVGPSVAPSMTILPSVSREPSSSSSNSLAPLLSAGPSVAPSMSIMPSDSMEPSSSPSISQLPSLSAGPSAAPSMSMSPSVSMEPSFTPSTSKAPSLSAIPSDTPSLSSLPSDTPSNIPSREPSGQPSPSLFQNDAIFTCTDAGVNIAQLPVAELTGIDIRVGYVVESLSDFVDFEVALERNILAAATVGVLDCIDGGPVFGVGGEVPSVEMSTIETPGVACIPEFSSCTTYQTTFQIVVDKSVDPDLAAFLAYVRLQENMDGGSFTRDILMLDRIEYASPLPLLPPITAPISTQPPASGTREGSLTVSPWTIGAVLAMCMGGTVALWAWARNRQTRNRRHMQLLEDMSVAVGESLGFNNGPGVLSAVAKVAVVVGAGLALSNVLVTVGLLVATAAIGESLGFTADTGGLLVGTKVVETVGDAVIARVGVRKPGILMVGLLPRGLLGIMDGKDVGSKVGLELGCEDTVGDALGIDVGNSLGCSLGNLLGTADGTRLGKELGVWVGSMLGTGLGKLLGESLGKWLGSMETEGKNEGVPDGATLGLADGSEDGSDEGIIEMEGDEDGCAEGCTETVGSLDGTEDGVEDGIVETLGLLEGTDEGEKLIEGTEEGVPEGYIEGLADGTRDGDIDELGKADGSLLGDEVGTLLGAPVGKKVGAVLGWRLGEELGFELTTNVGAEVGSKLGVADRLEATTPDGDAVGSLDGGIEGLPLTGESEGSVVEMSSGISVGRKVVAEARFEVESYAVNPTAGGSVVALDVKRVVGTLVFGILVGVSVGTGGVLPRSVIRSLPSTNAVARARSPIASG</sequence>
<dbReference type="KEGG" id="pti:PHATRDRAFT_48553"/>
<feature type="compositionally biased region" description="Low complexity" evidence="1">
    <location>
        <begin position="160"/>
        <end position="232"/>
    </location>
</feature>
<dbReference type="OrthoDB" id="49530at2759"/>